<proteinExistence type="predicted"/>
<feature type="compositionally biased region" description="Basic and acidic residues" evidence="2">
    <location>
        <begin position="9"/>
        <end position="18"/>
    </location>
</feature>
<dbReference type="Proteomes" id="UP000299794">
    <property type="component" value="Unassembled WGS sequence"/>
</dbReference>
<dbReference type="EMBL" id="BJCD01000031">
    <property type="protein sequence ID" value="GDZ93063.1"/>
    <property type="molecule type" value="Genomic_DNA"/>
</dbReference>
<reference evidence="4" key="1">
    <citation type="submission" date="2019-02" db="EMBL/GenBank/DDBJ databases">
        <title>Draft genome sequence of Planktothrix agardhii NIES-905.</title>
        <authorList>
            <person name="Yamaguchi H."/>
            <person name="Suzuki S."/>
            <person name="Kawachi M."/>
        </authorList>
    </citation>
    <scope>NUCLEOTIDE SEQUENCE [LARGE SCALE GENOMIC DNA]</scope>
    <source>
        <strain evidence="4">CCAP 1459/11A</strain>
    </source>
</reference>
<dbReference type="RefSeq" id="WP_141293578.1">
    <property type="nucleotide sequence ID" value="NZ_BJCD01000031.1"/>
</dbReference>
<name>A0A4P5ZC68_PLAAG</name>
<gene>
    <name evidence="3" type="primary">smc_1</name>
    <name evidence="3" type="ORF">PA905_08980</name>
</gene>
<evidence type="ECO:0000313" key="3">
    <source>
        <dbReference type="EMBL" id="GDZ93063.1"/>
    </source>
</evidence>
<protein>
    <submittedName>
        <fullName evidence="3">Chromosome partition protein Smc</fullName>
    </submittedName>
</protein>
<evidence type="ECO:0000256" key="2">
    <source>
        <dbReference type="SAM" id="MobiDB-lite"/>
    </source>
</evidence>
<feature type="region of interest" description="Disordered" evidence="2">
    <location>
        <begin position="1"/>
        <end position="27"/>
    </location>
</feature>
<keyword evidence="1" id="KW-0175">Coiled coil</keyword>
<dbReference type="AlphaFoldDB" id="A0A4P5ZC68"/>
<evidence type="ECO:0000256" key="1">
    <source>
        <dbReference type="SAM" id="Coils"/>
    </source>
</evidence>
<organism evidence="3 4">
    <name type="scientific">Planktothrix agardhii CCAP 1459/11A</name>
    <dbReference type="NCBI Taxonomy" id="282420"/>
    <lineage>
        <taxon>Bacteria</taxon>
        <taxon>Bacillati</taxon>
        <taxon>Cyanobacteriota</taxon>
        <taxon>Cyanophyceae</taxon>
        <taxon>Oscillatoriophycideae</taxon>
        <taxon>Oscillatoriales</taxon>
        <taxon>Microcoleaceae</taxon>
        <taxon>Planktothrix</taxon>
    </lineage>
</organism>
<feature type="coiled-coil region" evidence="1">
    <location>
        <begin position="27"/>
        <end position="176"/>
    </location>
</feature>
<sequence>MSDFKKSKKAADSKRKNQGDVSDSSNLEVLVEDIEQADQEVDEQIQIIETKTEELENLDQNLESVWEKLGEFEGDALQIAYQEINQKMEQKASEIDESRGKLETIKEDMQQKQSEIKEQIKNRDDALTELEETERKCDDVDLSETKDAVNDEKGNLEDANSKIEEILKKIDAAISNAQSKADNIFSKIGDASRELGNRFHTLIDEFGKTVINTAKSSMVTFMTISGFCTMLLDLNNKTTIQSPEGSSFSFVQKPSNDVQKLSNDNEERLWINSNFTDMVDAPMVPDPKKKKKKVE</sequence>
<comment type="caution">
    <text evidence="3">The sequence shown here is derived from an EMBL/GenBank/DDBJ whole genome shotgun (WGS) entry which is preliminary data.</text>
</comment>
<accession>A0A4P5ZC68</accession>
<evidence type="ECO:0000313" key="4">
    <source>
        <dbReference type="Proteomes" id="UP000299794"/>
    </source>
</evidence>